<protein>
    <submittedName>
        <fullName evidence="1">ABC transporter substrate-binding protein</fullName>
    </submittedName>
</protein>
<reference evidence="1" key="1">
    <citation type="journal article" date="2024" name="Int. J. Syst. Evol. Microbiol.">
        <title>Brooklawnia propionicigenes sp. nov., a facultatively anaerobic, propionate-producing bacterium isolated from a methanogenic reactor treating waste from cattle farms.</title>
        <authorList>
            <person name="Akita Y."/>
            <person name="Ueki A."/>
            <person name="Tonouchi A."/>
            <person name="Sugawara Y."/>
            <person name="Honma S."/>
            <person name="Kaku N."/>
            <person name="Ueki K."/>
        </authorList>
    </citation>
    <scope>NUCLEOTIDE SEQUENCE</scope>
    <source>
        <strain evidence="1">SH051</strain>
    </source>
</reference>
<dbReference type="SUPFAM" id="SSF53850">
    <property type="entry name" value="Periplasmic binding protein-like II"/>
    <property type="match status" value="1"/>
</dbReference>
<evidence type="ECO:0000313" key="1">
    <source>
        <dbReference type="EMBL" id="BEH00995.1"/>
    </source>
</evidence>
<dbReference type="Gene3D" id="3.40.190.10">
    <property type="entry name" value="Periplasmic binding protein-like II"/>
    <property type="match status" value="2"/>
</dbReference>
<dbReference type="Pfam" id="PF01547">
    <property type="entry name" value="SBP_bac_1"/>
    <property type="match status" value="1"/>
</dbReference>
<dbReference type="PANTHER" id="PTHR43649:SF14">
    <property type="entry name" value="BLR3389 PROTEIN"/>
    <property type="match status" value="1"/>
</dbReference>
<dbReference type="RefSeq" id="WP_286266869.1">
    <property type="nucleotide sequence ID" value="NZ_AP028056.1"/>
</dbReference>
<dbReference type="KEGG" id="broo:brsh051_02760"/>
<dbReference type="AlphaFoldDB" id="A0AAN0KA43"/>
<dbReference type="InterPro" id="IPR006059">
    <property type="entry name" value="SBP"/>
</dbReference>
<dbReference type="EMBL" id="AP028056">
    <property type="protein sequence ID" value="BEH00995.1"/>
    <property type="molecule type" value="Genomic_DNA"/>
</dbReference>
<dbReference type="PANTHER" id="PTHR43649">
    <property type="entry name" value="ARABINOSE-BINDING PROTEIN-RELATED"/>
    <property type="match status" value="1"/>
</dbReference>
<accession>A0AAN0KA43</accession>
<evidence type="ECO:0000313" key="2">
    <source>
        <dbReference type="Proteomes" id="UP001431656"/>
    </source>
</evidence>
<dbReference type="InterPro" id="IPR050490">
    <property type="entry name" value="Bact_solute-bd_prot1"/>
</dbReference>
<name>A0AAN0KA43_9ACTN</name>
<dbReference type="Proteomes" id="UP001431656">
    <property type="component" value="Chromosome"/>
</dbReference>
<gene>
    <name evidence="1" type="ORF">brsh051_02760</name>
</gene>
<proteinExistence type="predicted"/>
<organism evidence="1 2">
    <name type="scientific">Brooklawnia propionicigenes</name>
    <dbReference type="NCBI Taxonomy" id="3041175"/>
    <lineage>
        <taxon>Bacteria</taxon>
        <taxon>Bacillati</taxon>
        <taxon>Actinomycetota</taxon>
        <taxon>Actinomycetes</taxon>
        <taxon>Propionibacteriales</taxon>
        <taxon>Propionibacteriaceae</taxon>
        <taxon>Brooklawnia</taxon>
    </lineage>
</organism>
<keyword evidence="2" id="KW-1185">Reference proteome</keyword>
<dbReference type="PROSITE" id="PS51318">
    <property type="entry name" value="TAT"/>
    <property type="match status" value="1"/>
</dbReference>
<sequence>MSHLKPTGSLPSFSRRTLIRGALAAGLASTGAGSLVACGGGGGSSSGGGTVGGEVTLGVYQGDEVPRKAMQAMIDGYAHGSNVKINFVDHETFKNNINNYLQGNPDDVFTWFAGYRARFFAQNGLVSDLSDIWKNFDGMPESMKNASSTTDGKQILVPSTYYPWGVFYRPSVWQARGYTEPNSKAEWLTLCEKMKADGIIPLAFANKGGWESMGTFDMMNLRVNGYDFHVSLMAGQEAWDGEKVKNVFKTWSEFTPFEQPDANGRTWQEGAQALINEQAGMMTLGMFIGQQFETTQYADDLDFFIFPEFDPAIGADVVEAPIDGFMMAAKPKNEAGAKDLLTYLASPEAVNITLQFDPSVIGANSNADQTAYSALQKKAVQIIGEAKNISQFLDRDTRPDFASTVVGPALQSFIQNPADIDKILANVEQQKKSIFG</sequence>
<dbReference type="InterPro" id="IPR006311">
    <property type="entry name" value="TAT_signal"/>
</dbReference>